<comment type="caution">
    <text evidence="4">The sequence shown here is derived from an EMBL/GenBank/DDBJ whole genome shotgun (WGS) entry which is preliminary data.</text>
</comment>
<reference evidence="4 5" key="1">
    <citation type="submission" date="2018-10" db="EMBL/GenBank/DDBJ databases">
        <title>Sequencing the genomes of 1000 actinobacteria strains.</title>
        <authorList>
            <person name="Klenk H.-P."/>
        </authorList>
    </citation>
    <scope>NUCLEOTIDE SEQUENCE [LARGE SCALE GENOMIC DNA]</scope>
    <source>
        <strain evidence="4 5">DSM 45175</strain>
    </source>
</reference>
<protein>
    <submittedName>
        <fullName evidence="4">Dienelactone hydrolase</fullName>
    </submittedName>
</protein>
<organism evidence="4 5">
    <name type="scientific">Micromonospora pisi</name>
    <dbReference type="NCBI Taxonomy" id="589240"/>
    <lineage>
        <taxon>Bacteria</taxon>
        <taxon>Bacillati</taxon>
        <taxon>Actinomycetota</taxon>
        <taxon>Actinomycetes</taxon>
        <taxon>Micromonosporales</taxon>
        <taxon>Micromonosporaceae</taxon>
        <taxon>Micromonospora</taxon>
    </lineage>
</organism>
<evidence type="ECO:0000256" key="2">
    <source>
        <dbReference type="SAM" id="MobiDB-lite"/>
    </source>
</evidence>
<sequence length="250" mass="25964">METENRGTGERPGTSETQRVGTTGTGRVDTTVTETAIPAGGVELTADLVMPTDGAVGVVLFAHGSGSSRRSPRNTAVARVLHQHALATVLVDLLTPEEERVDEQTAELRFDIGLLAGRLVGGIDWLRRDPDTAALPVGLFGASTGAAAALVAAAERPEHVPAVVSRGGRADLAGPALSRVRAATLLLVGGQDEEVIQLNQQARDALGGPVELRIIPDATHLFPEPGALEQVADQAATWFAERLPSFGAAP</sequence>
<keyword evidence="5" id="KW-1185">Reference proteome</keyword>
<feature type="compositionally biased region" description="Low complexity" evidence="2">
    <location>
        <begin position="16"/>
        <end position="31"/>
    </location>
</feature>
<accession>A0A495JMT9</accession>
<keyword evidence="4" id="KW-0378">Hydrolase</keyword>
<evidence type="ECO:0000313" key="5">
    <source>
        <dbReference type="Proteomes" id="UP000277671"/>
    </source>
</evidence>
<dbReference type="InterPro" id="IPR002925">
    <property type="entry name" value="Dienelactn_hydro"/>
</dbReference>
<proteinExistence type="inferred from homology"/>
<dbReference type="PANTHER" id="PTHR22946">
    <property type="entry name" value="DIENELACTONE HYDROLASE DOMAIN-CONTAINING PROTEIN-RELATED"/>
    <property type="match status" value="1"/>
</dbReference>
<dbReference type="EMBL" id="RBKT01000001">
    <property type="protein sequence ID" value="RKR89888.1"/>
    <property type="molecule type" value="Genomic_DNA"/>
</dbReference>
<dbReference type="GO" id="GO:0016787">
    <property type="term" value="F:hydrolase activity"/>
    <property type="evidence" value="ECO:0007669"/>
    <property type="project" value="UniProtKB-KW"/>
</dbReference>
<gene>
    <name evidence="4" type="ORF">BDK92_4247</name>
</gene>
<dbReference type="Gene3D" id="3.40.50.1820">
    <property type="entry name" value="alpha/beta hydrolase"/>
    <property type="match status" value="1"/>
</dbReference>
<evidence type="ECO:0000259" key="3">
    <source>
        <dbReference type="Pfam" id="PF01738"/>
    </source>
</evidence>
<feature type="domain" description="Dienelactone hydrolase" evidence="3">
    <location>
        <begin position="121"/>
        <end position="228"/>
    </location>
</feature>
<name>A0A495JMT9_9ACTN</name>
<comment type="similarity">
    <text evidence="1">Belongs to the AB hydrolase superfamily.</text>
</comment>
<dbReference type="InterPro" id="IPR029058">
    <property type="entry name" value="AB_hydrolase_fold"/>
</dbReference>
<dbReference type="InterPro" id="IPR050261">
    <property type="entry name" value="FrsA_esterase"/>
</dbReference>
<dbReference type="Proteomes" id="UP000277671">
    <property type="component" value="Unassembled WGS sequence"/>
</dbReference>
<feature type="region of interest" description="Disordered" evidence="2">
    <location>
        <begin position="1"/>
        <end position="31"/>
    </location>
</feature>
<dbReference type="SUPFAM" id="SSF53474">
    <property type="entry name" value="alpha/beta-Hydrolases"/>
    <property type="match status" value="1"/>
</dbReference>
<evidence type="ECO:0000256" key="1">
    <source>
        <dbReference type="ARBA" id="ARBA00008645"/>
    </source>
</evidence>
<evidence type="ECO:0000313" key="4">
    <source>
        <dbReference type="EMBL" id="RKR89888.1"/>
    </source>
</evidence>
<dbReference type="Pfam" id="PF01738">
    <property type="entry name" value="DLH"/>
    <property type="match status" value="1"/>
</dbReference>
<dbReference type="AlphaFoldDB" id="A0A495JMT9"/>